<comment type="caution">
    <text evidence="1">The sequence shown here is derived from an EMBL/GenBank/DDBJ whole genome shotgun (WGS) entry which is preliminary data.</text>
</comment>
<sequence length="65" mass="7130">MYGVQYAEAILGGDLLSVVTQTDLSATPKKQQVEEQLGKAGSIGEAAMHIQVIEEQDVYLEPQFY</sequence>
<gene>
    <name evidence="1" type="ORF">E4U09_005873</name>
</gene>
<dbReference type="EMBL" id="SRRH01000508">
    <property type="protein sequence ID" value="KAG6287939.1"/>
    <property type="molecule type" value="Genomic_DNA"/>
</dbReference>
<organism evidence="1 2">
    <name type="scientific">Claviceps aff. purpurea</name>
    <dbReference type="NCBI Taxonomy" id="1967640"/>
    <lineage>
        <taxon>Eukaryota</taxon>
        <taxon>Fungi</taxon>
        <taxon>Dikarya</taxon>
        <taxon>Ascomycota</taxon>
        <taxon>Pezizomycotina</taxon>
        <taxon>Sordariomycetes</taxon>
        <taxon>Hypocreomycetidae</taxon>
        <taxon>Hypocreales</taxon>
        <taxon>Clavicipitaceae</taxon>
        <taxon>Claviceps</taxon>
    </lineage>
</organism>
<protein>
    <submittedName>
        <fullName evidence="1">Uncharacterized protein</fullName>
    </submittedName>
</protein>
<evidence type="ECO:0000313" key="2">
    <source>
        <dbReference type="Proteomes" id="UP000707071"/>
    </source>
</evidence>
<dbReference type="Proteomes" id="UP000707071">
    <property type="component" value="Unassembled WGS sequence"/>
</dbReference>
<evidence type="ECO:0000313" key="1">
    <source>
        <dbReference type="EMBL" id="KAG6287939.1"/>
    </source>
</evidence>
<dbReference type="AlphaFoldDB" id="A0A9P7QCG7"/>
<keyword evidence="2" id="KW-1185">Reference proteome</keyword>
<reference evidence="1 2" key="1">
    <citation type="journal article" date="2020" name="bioRxiv">
        <title>Whole genome comparisons of ergot fungi reveals the divergence and evolution of species within the genus Claviceps are the result of varying mechanisms driving genome evolution and host range expansion.</title>
        <authorList>
            <person name="Wyka S.A."/>
            <person name="Mondo S.J."/>
            <person name="Liu M."/>
            <person name="Dettman J."/>
            <person name="Nalam V."/>
            <person name="Broders K.D."/>
        </authorList>
    </citation>
    <scope>NUCLEOTIDE SEQUENCE [LARGE SCALE GENOMIC DNA]</scope>
    <source>
        <strain evidence="1 2">Clav52</strain>
    </source>
</reference>
<name>A0A9P7QCG7_9HYPO</name>
<accession>A0A9P7QCG7</accession>
<proteinExistence type="predicted"/>